<evidence type="ECO:0000256" key="3">
    <source>
        <dbReference type="ARBA" id="ARBA00023163"/>
    </source>
</evidence>
<evidence type="ECO:0000256" key="4">
    <source>
        <dbReference type="SAM" id="MobiDB-lite"/>
    </source>
</evidence>
<feature type="domain" description="HTH deoR-type" evidence="5">
    <location>
        <begin position="4"/>
        <end position="63"/>
    </location>
</feature>
<dbReference type="RefSeq" id="WP_157416667.1">
    <property type="nucleotide sequence ID" value="NZ_BAAAMK010000004.1"/>
</dbReference>
<dbReference type="SMART" id="SM00420">
    <property type="entry name" value="HTH_DEOR"/>
    <property type="match status" value="1"/>
</dbReference>
<dbReference type="PROSITE" id="PS51000">
    <property type="entry name" value="HTH_DEOR_2"/>
    <property type="match status" value="1"/>
</dbReference>
<keyword evidence="3" id="KW-0804">Transcription</keyword>
<dbReference type="Gene3D" id="1.10.10.10">
    <property type="entry name" value="Winged helix-like DNA-binding domain superfamily/Winged helix DNA-binding domain"/>
    <property type="match status" value="1"/>
</dbReference>
<sequence>MAATTSRTLELLSLLQSHRHWTARELVDRLDVSDRTLRRDVERLRELGYGIESLRGSAGGYRLEAGTGLPPLLLTDDEGVAIAVGLRSQATAGLRGAEHTTLSALAKIEQVLPATLRRRIEALQSHASIGPGVGGGRSGGSGGSGGGAGGAGAPAPEVDSELLGLLALACRDSERLRFRYTDAAGEASARVVEPHRLVPVARRWYLLAFDRDRDDWRTFRLDRMSDPFQTRVNFEPRPMTDEEARSRVEKALRWRERTVSMRVVAAVPREALVAHLGWWGRDVVAIDAEHCAWPIEADLVENLVMALMWMPRGVEYRVEGPPEVHAFLAEQASRFAAAAPDAA</sequence>
<dbReference type="PROSITE" id="PS00894">
    <property type="entry name" value="HTH_DEOR_1"/>
    <property type="match status" value="1"/>
</dbReference>
<dbReference type="InterPro" id="IPR036390">
    <property type="entry name" value="WH_DNA-bd_sf"/>
</dbReference>
<dbReference type="InterPro" id="IPR051534">
    <property type="entry name" value="CBASS_pafABC_assoc_protein"/>
</dbReference>
<dbReference type="Pfam" id="PF08279">
    <property type="entry name" value="HTH_11"/>
    <property type="match status" value="1"/>
</dbReference>
<dbReference type="InterPro" id="IPR036388">
    <property type="entry name" value="WH-like_DNA-bd_sf"/>
</dbReference>
<dbReference type="InterPro" id="IPR018356">
    <property type="entry name" value="Tscrpt_reg_HTH_DeoR_CS"/>
</dbReference>
<dbReference type="Pfam" id="PF13280">
    <property type="entry name" value="WYL"/>
    <property type="match status" value="1"/>
</dbReference>
<dbReference type="PANTHER" id="PTHR34580">
    <property type="match status" value="1"/>
</dbReference>
<gene>
    <name evidence="6" type="ORF">GCM10009717_22600</name>
</gene>
<dbReference type="SUPFAM" id="SSF46785">
    <property type="entry name" value="Winged helix' DNA-binding domain"/>
    <property type="match status" value="1"/>
</dbReference>
<evidence type="ECO:0000259" key="5">
    <source>
        <dbReference type="PROSITE" id="PS51000"/>
    </source>
</evidence>
<name>A0ABP5C426_9MICO</name>
<proteinExistence type="predicted"/>
<evidence type="ECO:0000256" key="2">
    <source>
        <dbReference type="ARBA" id="ARBA00023125"/>
    </source>
</evidence>
<keyword evidence="2" id="KW-0238">DNA-binding</keyword>
<keyword evidence="1" id="KW-0805">Transcription regulation</keyword>
<keyword evidence="7" id="KW-1185">Reference proteome</keyword>
<dbReference type="InterPro" id="IPR026881">
    <property type="entry name" value="WYL_dom"/>
</dbReference>
<dbReference type="InterPro" id="IPR001034">
    <property type="entry name" value="DeoR_HTH"/>
</dbReference>
<evidence type="ECO:0000313" key="7">
    <source>
        <dbReference type="Proteomes" id="UP001499954"/>
    </source>
</evidence>
<organism evidence="6 7">
    <name type="scientific">Agromyces allii</name>
    <dbReference type="NCBI Taxonomy" id="393607"/>
    <lineage>
        <taxon>Bacteria</taxon>
        <taxon>Bacillati</taxon>
        <taxon>Actinomycetota</taxon>
        <taxon>Actinomycetes</taxon>
        <taxon>Micrococcales</taxon>
        <taxon>Microbacteriaceae</taxon>
        <taxon>Agromyces</taxon>
    </lineage>
</organism>
<dbReference type="PROSITE" id="PS52050">
    <property type="entry name" value="WYL"/>
    <property type="match status" value="1"/>
</dbReference>
<feature type="compositionally biased region" description="Gly residues" evidence="4">
    <location>
        <begin position="131"/>
        <end position="152"/>
    </location>
</feature>
<dbReference type="EMBL" id="BAAAMK010000004">
    <property type="protein sequence ID" value="GAA1956048.1"/>
    <property type="molecule type" value="Genomic_DNA"/>
</dbReference>
<evidence type="ECO:0000256" key="1">
    <source>
        <dbReference type="ARBA" id="ARBA00023015"/>
    </source>
</evidence>
<protein>
    <submittedName>
        <fullName evidence="6">YafY family protein</fullName>
    </submittedName>
</protein>
<comment type="caution">
    <text evidence="6">The sequence shown here is derived from an EMBL/GenBank/DDBJ whole genome shotgun (WGS) entry which is preliminary data.</text>
</comment>
<accession>A0ABP5C426</accession>
<dbReference type="PANTHER" id="PTHR34580:SF3">
    <property type="entry name" value="PROTEIN PAFB"/>
    <property type="match status" value="1"/>
</dbReference>
<dbReference type="InterPro" id="IPR013196">
    <property type="entry name" value="HTH_11"/>
</dbReference>
<feature type="region of interest" description="Disordered" evidence="4">
    <location>
        <begin position="127"/>
        <end position="155"/>
    </location>
</feature>
<reference evidence="7" key="1">
    <citation type="journal article" date="2019" name="Int. J. Syst. Evol. Microbiol.">
        <title>The Global Catalogue of Microorganisms (GCM) 10K type strain sequencing project: providing services to taxonomists for standard genome sequencing and annotation.</title>
        <authorList>
            <consortium name="The Broad Institute Genomics Platform"/>
            <consortium name="The Broad Institute Genome Sequencing Center for Infectious Disease"/>
            <person name="Wu L."/>
            <person name="Ma J."/>
        </authorList>
    </citation>
    <scope>NUCLEOTIDE SEQUENCE [LARGE SCALE GENOMIC DNA]</scope>
    <source>
        <strain evidence="7">JCM 13584</strain>
    </source>
</reference>
<evidence type="ECO:0000313" key="6">
    <source>
        <dbReference type="EMBL" id="GAA1956048.1"/>
    </source>
</evidence>
<dbReference type="Proteomes" id="UP001499954">
    <property type="component" value="Unassembled WGS sequence"/>
</dbReference>